<sequence>MAAHRVLSLVALLVAPTTALSYDPARSLAPLHRLLLQRTVQTQTVYLTDFHDEAKAQWLANYLDPQAPMDTVRMSNTECLPRYNGLDGFPHATNEEYLRTMIRSEPITYEVRYKVGTWAGGNQGTGGAVGPSEEPAADEAFRKGMEQKQTLDFWGGSNNAAAASTRRNNPFLGEHTAKYREYEETIVPSRFAQLLMTTQQQLAKEWRRDLCAIYDGSLILPRDPDADEAQAIAAEQSLYARVIRDKAMGEDPDELGRFATSPLRAANLDLCERLATRVAARELCVDGDLSPAQARRLEECLERLESSEPAEPEAGPTDDIHAALAAKLETMTRVDALGGHARRRGLARRWLESLEDEALADVVRRRRNELARHWAESVVDEVAATHALLLRESLESQL</sequence>
<keyword evidence="4" id="KW-1185">Reference proteome</keyword>
<keyword evidence="1" id="KW-0732">Signal</keyword>
<dbReference type="EMBL" id="HBIW01004828">
    <property type="protein sequence ID" value="CAE0688494.1"/>
    <property type="molecule type" value="Transcribed_RNA"/>
</dbReference>
<dbReference type="EMBL" id="CAKKNE010000002">
    <property type="protein sequence ID" value="CAH0368176.1"/>
    <property type="molecule type" value="Genomic_DNA"/>
</dbReference>
<evidence type="ECO:0000313" key="4">
    <source>
        <dbReference type="Proteomes" id="UP000789595"/>
    </source>
</evidence>
<evidence type="ECO:0000313" key="2">
    <source>
        <dbReference type="EMBL" id="CAE0688494.1"/>
    </source>
</evidence>
<accession>A0A7S3ZNH8</accession>
<dbReference type="Proteomes" id="UP000789595">
    <property type="component" value="Unassembled WGS sequence"/>
</dbReference>
<dbReference type="AlphaFoldDB" id="A0A7S3ZNH8"/>
<reference evidence="3" key="2">
    <citation type="submission" date="2021-11" db="EMBL/GenBank/DDBJ databases">
        <authorList>
            <consortium name="Genoscope - CEA"/>
            <person name="William W."/>
        </authorList>
    </citation>
    <scope>NUCLEOTIDE SEQUENCE</scope>
</reference>
<proteinExistence type="predicted"/>
<evidence type="ECO:0000313" key="3">
    <source>
        <dbReference type="EMBL" id="CAH0368176.1"/>
    </source>
</evidence>
<reference evidence="2" key="1">
    <citation type="submission" date="2021-01" db="EMBL/GenBank/DDBJ databases">
        <authorList>
            <person name="Corre E."/>
            <person name="Pelletier E."/>
            <person name="Niang G."/>
            <person name="Scheremetjew M."/>
            <person name="Finn R."/>
            <person name="Kale V."/>
            <person name="Holt S."/>
            <person name="Cochrane G."/>
            <person name="Meng A."/>
            <person name="Brown T."/>
            <person name="Cohen L."/>
        </authorList>
    </citation>
    <scope>NUCLEOTIDE SEQUENCE</scope>
    <source>
        <strain evidence="2">CCMP1756</strain>
    </source>
</reference>
<feature type="chain" id="PRO_5036212215" evidence="1">
    <location>
        <begin position="20"/>
        <end position="398"/>
    </location>
</feature>
<gene>
    <name evidence="2" type="ORF">PCAL00307_LOCUS3928</name>
    <name evidence="3" type="ORF">PECAL_2P12300</name>
</gene>
<evidence type="ECO:0000256" key="1">
    <source>
        <dbReference type="SAM" id="SignalP"/>
    </source>
</evidence>
<feature type="signal peptide" evidence="1">
    <location>
        <begin position="1"/>
        <end position="19"/>
    </location>
</feature>
<organism evidence="2">
    <name type="scientific">Pelagomonas calceolata</name>
    <dbReference type="NCBI Taxonomy" id="35677"/>
    <lineage>
        <taxon>Eukaryota</taxon>
        <taxon>Sar</taxon>
        <taxon>Stramenopiles</taxon>
        <taxon>Ochrophyta</taxon>
        <taxon>Pelagophyceae</taxon>
        <taxon>Pelagomonadales</taxon>
        <taxon>Pelagomonadaceae</taxon>
        <taxon>Pelagomonas</taxon>
    </lineage>
</organism>
<name>A0A7S3ZNH8_9STRA</name>
<protein>
    <submittedName>
        <fullName evidence="2">Uncharacterized protein</fullName>
    </submittedName>
</protein>